<proteinExistence type="predicted"/>
<evidence type="ECO:0000313" key="2">
    <source>
        <dbReference type="Proteomes" id="UP000663193"/>
    </source>
</evidence>
<evidence type="ECO:0000313" key="1">
    <source>
        <dbReference type="EMBL" id="QRC90129.1"/>
    </source>
</evidence>
<dbReference type="Proteomes" id="UP000663193">
    <property type="component" value="Chromosome 1"/>
</dbReference>
<accession>A0A7U2ENJ6</accession>
<dbReference type="VEuPathDB" id="FungiDB:JI435_400170"/>
<dbReference type="AlphaFoldDB" id="A0A7U2ENJ6"/>
<protein>
    <submittedName>
        <fullName evidence="1">Uncharacterized protein</fullName>
    </submittedName>
</protein>
<name>A0A7U2ENJ6_PHANO</name>
<dbReference type="EMBL" id="CP069023">
    <property type="protein sequence ID" value="QRC90129.1"/>
    <property type="molecule type" value="Genomic_DNA"/>
</dbReference>
<sequence>MLFRNEYVVQHSVVGSMGSDGVMEGQWVMLGVAMGSYERRGVTQSSRGTPKSRIVIGRLYHFRDRFRDAYRCGCRNTAQQEPCRYSTERCGIGGLRSIPNFGGQGRDSDLLM</sequence>
<organism evidence="1 2">
    <name type="scientific">Phaeosphaeria nodorum (strain SN15 / ATCC MYA-4574 / FGSC 10173)</name>
    <name type="common">Glume blotch fungus</name>
    <name type="synonym">Parastagonospora nodorum</name>
    <dbReference type="NCBI Taxonomy" id="321614"/>
    <lineage>
        <taxon>Eukaryota</taxon>
        <taxon>Fungi</taxon>
        <taxon>Dikarya</taxon>
        <taxon>Ascomycota</taxon>
        <taxon>Pezizomycotina</taxon>
        <taxon>Dothideomycetes</taxon>
        <taxon>Pleosporomycetidae</taxon>
        <taxon>Pleosporales</taxon>
        <taxon>Pleosporineae</taxon>
        <taxon>Phaeosphaeriaceae</taxon>
        <taxon>Parastagonospora</taxon>
    </lineage>
</organism>
<keyword evidence="2" id="KW-1185">Reference proteome</keyword>
<reference evidence="2" key="1">
    <citation type="journal article" date="2021" name="BMC Genomics">
        <title>Chromosome-level genome assembly and manually-curated proteome of model necrotroph Parastagonospora nodorum Sn15 reveals a genome-wide trove of candidate effector homologs, and redundancy of virulence-related functions within an accessory chromosome.</title>
        <authorList>
            <person name="Bertazzoni S."/>
            <person name="Jones D.A.B."/>
            <person name="Phan H.T."/>
            <person name="Tan K.-C."/>
            <person name="Hane J.K."/>
        </authorList>
    </citation>
    <scope>NUCLEOTIDE SEQUENCE [LARGE SCALE GENOMIC DNA]</scope>
    <source>
        <strain evidence="2">SN15 / ATCC MYA-4574 / FGSC 10173)</strain>
    </source>
</reference>
<gene>
    <name evidence="1" type="ORF">JI435_400170</name>
</gene>